<keyword evidence="3" id="KW-0804">Transcription</keyword>
<gene>
    <name evidence="5" type="ORF">SAMN05444401_2450</name>
</gene>
<keyword evidence="2 5" id="KW-0238">DNA-binding</keyword>
<dbReference type="PROSITE" id="PS00041">
    <property type="entry name" value="HTH_ARAC_FAMILY_1"/>
    <property type="match status" value="1"/>
</dbReference>
<dbReference type="GO" id="GO:0003700">
    <property type="term" value="F:DNA-binding transcription factor activity"/>
    <property type="evidence" value="ECO:0007669"/>
    <property type="project" value="InterPro"/>
</dbReference>
<evidence type="ECO:0000256" key="1">
    <source>
        <dbReference type="ARBA" id="ARBA00023015"/>
    </source>
</evidence>
<dbReference type="PRINTS" id="PR00032">
    <property type="entry name" value="HTHARAC"/>
</dbReference>
<dbReference type="AlphaFoldDB" id="A0A1M6HAQ9"/>
<evidence type="ECO:0000256" key="3">
    <source>
        <dbReference type="ARBA" id="ARBA00023163"/>
    </source>
</evidence>
<dbReference type="PANTHER" id="PTHR43280">
    <property type="entry name" value="ARAC-FAMILY TRANSCRIPTIONAL REGULATOR"/>
    <property type="match status" value="1"/>
</dbReference>
<dbReference type="InterPro" id="IPR018060">
    <property type="entry name" value="HTH_AraC"/>
</dbReference>
<dbReference type="Pfam" id="PF12833">
    <property type="entry name" value="HTH_18"/>
    <property type="match status" value="1"/>
</dbReference>
<dbReference type="PROSITE" id="PS01124">
    <property type="entry name" value="HTH_ARAC_FAMILY_2"/>
    <property type="match status" value="1"/>
</dbReference>
<dbReference type="SUPFAM" id="SSF46689">
    <property type="entry name" value="Homeodomain-like"/>
    <property type="match status" value="1"/>
</dbReference>
<dbReference type="STRING" id="1121298.SAMN05444401_2450"/>
<dbReference type="InterPro" id="IPR014710">
    <property type="entry name" value="RmlC-like_jellyroll"/>
</dbReference>
<protein>
    <submittedName>
        <fullName evidence="5">AraC-type DNA-binding protein</fullName>
    </submittedName>
</protein>
<evidence type="ECO:0000259" key="4">
    <source>
        <dbReference type="PROSITE" id="PS01124"/>
    </source>
</evidence>
<dbReference type="Gene3D" id="2.60.120.10">
    <property type="entry name" value="Jelly Rolls"/>
    <property type="match status" value="1"/>
</dbReference>
<feature type="domain" description="HTH araC/xylS-type" evidence="4">
    <location>
        <begin position="231"/>
        <end position="328"/>
    </location>
</feature>
<dbReference type="Proteomes" id="UP000184080">
    <property type="component" value="Unassembled WGS sequence"/>
</dbReference>
<dbReference type="OrthoDB" id="9816335at2"/>
<dbReference type="Gene3D" id="1.10.10.60">
    <property type="entry name" value="Homeodomain-like"/>
    <property type="match status" value="2"/>
</dbReference>
<dbReference type="PANTHER" id="PTHR43280:SF28">
    <property type="entry name" value="HTH-TYPE TRANSCRIPTIONAL ACTIVATOR RHAS"/>
    <property type="match status" value="1"/>
</dbReference>
<organism evidence="5 6">
    <name type="scientific">Clostridium amylolyticum</name>
    <dbReference type="NCBI Taxonomy" id="1121298"/>
    <lineage>
        <taxon>Bacteria</taxon>
        <taxon>Bacillati</taxon>
        <taxon>Bacillota</taxon>
        <taxon>Clostridia</taxon>
        <taxon>Eubacteriales</taxon>
        <taxon>Clostridiaceae</taxon>
        <taxon>Clostridium</taxon>
    </lineage>
</organism>
<accession>A0A1M6HAQ9</accession>
<dbReference type="InterPro" id="IPR009057">
    <property type="entry name" value="Homeodomain-like_sf"/>
</dbReference>
<dbReference type="Pfam" id="PF07883">
    <property type="entry name" value="Cupin_2"/>
    <property type="match status" value="1"/>
</dbReference>
<reference evidence="5 6" key="1">
    <citation type="submission" date="2016-11" db="EMBL/GenBank/DDBJ databases">
        <authorList>
            <person name="Jaros S."/>
            <person name="Januszkiewicz K."/>
            <person name="Wedrychowicz H."/>
        </authorList>
    </citation>
    <scope>NUCLEOTIDE SEQUENCE [LARGE SCALE GENOMIC DNA]</scope>
    <source>
        <strain evidence="5 6">DSM 21864</strain>
    </source>
</reference>
<dbReference type="SUPFAM" id="SSF51182">
    <property type="entry name" value="RmlC-like cupins"/>
    <property type="match status" value="1"/>
</dbReference>
<keyword evidence="1" id="KW-0805">Transcription regulation</keyword>
<dbReference type="SMART" id="SM00342">
    <property type="entry name" value="HTH_ARAC"/>
    <property type="match status" value="1"/>
</dbReference>
<proteinExistence type="predicted"/>
<dbReference type="InterPro" id="IPR013096">
    <property type="entry name" value="Cupin_2"/>
</dbReference>
<keyword evidence="6" id="KW-1185">Reference proteome</keyword>
<dbReference type="InterPro" id="IPR018062">
    <property type="entry name" value="HTH_AraC-typ_CS"/>
</dbReference>
<dbReference type="InterPro" id="IPR020449">
    <property type="entry name" value="Tscrpt_reg_AraC-type_HTH"/>
</dbReference>
<evidence type="ECO:0000313" key="5">
    <source>
        <dbReference type="EMBL" id="SHJ19320.1"/>
    </source>
</evidence>
<sequence length="335" mass="39333">MNYQELDSYLRKITPSEKWHLENPNKLSKFYKKVHKVSIDDFLVYLFDFGLKFKKENITLSKDTRFTHIPKHVHADMELNYVYSGSCTYDIGGKKVVLNEGDLCLCDTHVVHSSKAIGENDIVVNIAMTESFFTTSFLTRLSNEGIITSFLIDSLLENKSHSKYIVFRPNKKSKIDILIKNLMCEYFHRDIGYNEVLNSYMIIIFSELVRIFNENNSSEHDLEDKKSDNIINILKYIENNYNHCTLSTTAKHFCYNSNYLGNLLKNKTGKSFSQLKMEHRMKQAVILIRHSEMPIYEIAVEVGFSNLGYFYKTFKNTFNKSPQEYRDNYLMKNEY</sequence>
<dbReference type="InterPro" id="IPR011051">
    <property type="entry name" value="RmlC_Cupin_sf"/>
</dbReference>
<dbReference type="GO" id="GO:0043565">
    <property type="term" value="F:sequence-specific DNA binding"/>
    <property type="evidence" value="ECO:0007669"/>
    <property type="project" value="InterPro"/>
</dbReference>
<evidence type="ECO:0000313" key="6">
    <source>
        <dbReference type="Proteomes" id="UP000184080"/>
    </source>
</evidence>
<name>A0A1M6HAQ9_9CLOT</name>
<dbReference type="EMBL" id="FQZO01000003">
    <property type="protein sequence ID" value="SHJ19320.1"/>
    <property type="molecule type" value="Genomic_DNA"/>
</dbReference>
<dbReference type="RefSeq" id="WP_073006877.1">
    <property type="nucleotide sequence ID" value="NZ_FQZO01000003.1"/>
</dbReference>
<evidence type="ECO:0000256" key="2">
    <source>
        <dbReference type="ARBA" id="ARBA00023125"/>
    </source>
</evidence>